<evidence type="ECO:0000256" key="1">
    <source>
        <dbReference type="SAM" id="MobiDB-lite"/>
    </source>
</evidence>
<sequence>MNICMWLGKKKHRRGSPLQKSHCETEASADVIEQSPKSKKSGGERDPPDLPVPPDPRSKSKMKDLASEGDFVEAANTLPECPVLDDSIMDSNDSIPCGQADPDKVQKPDQPAIPEAMPPPVQIPVKILPSPRKGLKVLRPPTPPASSSADSADSDEEEEEEEGEQEEDESETEIEDVDLSSDDEYQFAPTATNPKMARCGSTSSTEKDEKSMKERRKKMYKKNPLRFWTSLQKELFTGVLGTDAKVSIRVPRICPVRGCGNLEDSPNKLFDHLIEKHLKTVRAFGEFPMSRRVENRSCAGPRVHSKEELDIGLKLLLVQHGLTSDQVQAVRSLIVDTCLGHLTTYGDEGSRPYRTVREMDVDVQSAAARQRIRYKTVVDHDLARKAKKAKV</sequence>
<dbReference type="EMBL" id="JAPTSV010000013">
    <property type="protein sequence ID" value="KAJ1521838.1"/>
    <property type="molecule type" value="Genomic_DNA"/>
</dbReference>
<protein>
    <submittedName>
        <fullName evidence="2">Uncharacterized protein</fullName>
    </submittedName>
</protein>
<comment type="caution">
    <text evidence="2">The sequence shown here is derived from an EMBL/GenBank/DDBJ whole genome shotgun (WGS) entry which is preliminary data.</text>
</comment>
<feature type="compositionally biased region" description="Acidic residues" evidence="1">
    <location>
        <begin position="152"/>
        <end position="185"/>
    </location>
</feature>
<evidence type="ECO:0000313" key="3">
    <source>
        <dbReference type="Proteomes" id="UP001075354"/>
    </source>
</evidence>
<organism evidence="2 3">
    <name type="scientific">Megalurothrips usitatus</name>
    <name type="common">bean blossom thrips</name>
    <dbReference type="NCBI Taxonomy" id="439358"/>
    <lineage>
        <taxon>Eukaryota</taxon>
        <taxon>Metazoa</taxon>
        <taxon>Ecdysozoa</taxon>
        <taxon>Arthropoda</taxon>
        <taxon>Hexapoda</taxon>
        <taxon>Insecta</taxon>
        <taxon>Pterygota</taxon>
        <taxon>Neoptera</taxon>
        <taxon>Paraneoptera</taxon>
        <taxon>Thysanoptera</taxon>
        <taxon>Terebrantia</taxon>
        <taxon>Thripoidea</taxon>
        <taxon>Thripidae</taxon>
        <taxon>Megalurothrips</taxon>
    </lineage>
</organism>
<name>A0AAV7XAC3_9NEOP</name>
<keyword evidence="3" id="KW-1185">Reference proteome</keyword>
<accession>A0AAV7XAC3</accession>
<reference evidence="2" key="1">
    <citation type="submission" date="2022-12" db="EMBL/GenBank/DDBJ databases">
        <title>Chromosome-level genome assembly of the bean flower thrips Megalurothrips usitatus.</title>
        <authorList>
            <person name="Ma L."/>
            <person name="Liu Q."/>
            <person name="Li H."/>
            <person name="Cai W."/>
        </authorList>
    </citation>
    <scope>NUCLEOTIDE SEQUENCE</scope>
    <source>
        <strain evidence="2">Cailab_2022a</strain>
    </source>
</reference>
<dbReference type="Proteomes" id="UP001075354">
    <property type="component" value="Chromosome 13"/>
</dbReference>
<gene>
    <name evidence="2" type="ORF">ONE63_003473</name>
</gene>
<evidence type="ECO:0000313" key="2">
    <source>
        <dbReference type="EMBL" id="KAJ1521838.1"/>
    </source>
</evidence>
<feature type="compositionally biased region" description="Basic and acidic residues" evidence="1">
    <location>
        <begin position="56"/>
        <end position="66"/>
    </location>
</feature>
<dbReference type="AlphaFoldDB" id="A0AAV7XAC3"/>
<feature type="region of interest" description="Disordered" evidence="1">
    <location>
        <begin position="1"/>
        <end position="218"/>
    </location>
</feature>
<proteinExistence type="predicted"/>